<organism evidence="3 4">
    <name type="scientific">Paractinoplanes durhamensis</name>
    <dbReference type="NCBI Taxonomy" id="113563"/>
    <lineage>
        <taxon>Bacteria</taxon>
        <taxon>Bacillati</taxon>
        <taxon>Actinomycetota</taxon>
        <taxon>Actinomycetes</taxon>
        <taxon>Micromonosporales</taxon>
        <taxon>Micromonosporaceae</taxon>
        <taxon>Paractinoplanes</taxon>
    </lineage>
</organism>
<dbReference type="EMBL" id="BOML01000035">
    <property type="protein sequence ID" value="GIE03084.1"/>
    <property type="molecule type" value="Genomic_DNA"/>
</dbReference>
<keyword evidence="2" id="KW-0472">Membrane</keyword>
<dbReference type="RefSeq" id="WP_203728798.1">
    <property type="nucleotide sequence ID" value="NZ_BAAATX010000010.1"/>
</dbReference>
<keyword evidence="2" id="KW-1133">Transmembrane helix</keyword>
<evidence type="ECO:0000256" key="2">
    <source>
        <dbReference type="SAM" id="Phobius"/>
    </source>
</evidence>
<proteinExistence type="predicted"/>
<evidence type="ECO:0000313" key="3">
    <source>
        <dbReference type="EMBL" id="GIE03084.1"/>
    </source>
</evidence>
<keyword evidence="4" id="KW-1185">Reference proteome</keyword>
<reference evidence="3 4" key="1">
    <citation type="submission" date="2021-01" db="EMBL/GenBank/DDBJ databases">
        <title>Whole genome shotgun sequence of Actinoplanes durhamensis NBRC 14914.</title>
        <authorList>
            <person name="Komaki H."/>
            <person name="Tamura T."/>
        </authorList>
    </citation>
    <scope>NUCLEOTIDE SEQUENCE [LARGE SCALE GENOMIC DNA]</scope>
    <source>
        <strain evidence="3 4">NBRC 14914</strain>
    </source>
</reference>
<name>A0ABQ3YZW6_9ACTN</name>
<keyword evidence="2" id="KW-0812">Transmembrane</keyword>
<evidence type="ECO:0000256" key="1">
    <source>
        <dbReference type="SAM" id="MobiDB-lite"/>
    </source>
</evidence>
<dbReference type="Proteomes" id="UP000637628">
    <property type="component" value="Unassembled WGS sequence"/>
</dbReference>
<evidence type="ECO:0000313" key="4">
    <source>
        <dbReference type="Proteomes" id="UP000637628"/>
    </source>
</evidence>
<feature type="transmembrane region" description="Helical" evidence="2">
    <location>
        <begin position="54"/>
        <end position="74"/>
    </location>
</feature>
<feature type="compositionally biased region" description="Basic and acidic residues" evidence="1">
    <location>
        <begin position="1"/>
        <end position="12"/>
    </location>
</feature>
<gene>
    <name evidence="3" type="ORF">Adu01nite_44340</name>
</gene>
<accession>A0ABQ3YZW6</accession>
<protein>
    <submittedName>
        <fullName evidence="3">Uncharacterized protein</fullName>
    </submittedName>
</protein>
<feature type="region of interest" description="Disordered" evidence="1">
    <location>
        <begin position="1"/>
        <end position="24"/>
    </location>
</feature>
<comment type="caution">
    <text evidence="3">The sequence shown here is derived from an EMBL/GenBank/DDBJ whole genome shotgun (WGS) entry which is preliminary data.</text>
</comment>
<sequence length="211" mass="21984">MTDDDLRSRLRNADPAPSPAPLPPDRVARLLEKTMSADVATPTTHTPTAPRRRLLPVLAAAALLLIAGAGWLIFRPDQPIESNLLTAPATASTPAVAPVLLAAPAGGSAKCMEPQAAHLATNADFAFAGTVTTIDKNDVVTLSVSKVYKGTQTTLVQVDQAPNTSETMLGSGTFEVGKSYLVAANEGTIMICGYSGESDIPGLLDLFEQAF</sequence>